<gene>
    <name evidence="2" type="ORF">WJX84_003875</name>
</gene>
<evidence type="ECO:0000313" key="3">
    <source>
        <dbReference type="Proteomes" id="UP001485043"/>
    </source>
</evidence>
<reference evidence="2 3" key="1">
    <citation type="journal article" date="2024" name="Nat. Commun.">
        <title>Phylogenomics reveals the evolutionary origins of lichenization in chlorophyte algae.</title>
        <authorList>
            <person name="Puginier C."/>
            <person name="Libourel C."/>
            <person name="Otte J."/>
            <person name="Skaloud P."/>
            <person name="Haon M."/>
            <person name="Grisel S."/>
            <person name="Petersen M."/>
            <person name="Berrin J.G."/>
            <person name="Delaux P.M."/>
            <person name="Dal Grande F."/>
            <person name="Keller J."/>
        </authorList>
    </citation>
    <scope>NUCLEOTIDE SEQUENCE [LARGE SCALE GENOMIC DNA]</scope>
    <source>
        <strain evidence="2 3">SAG 2523</strain>
    </source>
</reference>
<feature type="domain" description="Sm" evidence="1">
    <location>
        <begin position="20"/>
        <end position="77"/>
    </location>
</feature>
<accession>A0AAW1RYD0</accession>
<keyword evidence="3" id="KW-1185">Reference proteome</keyword>
<dbReference type="SUPFAM" id="SSF50182">
    <property type="entry name" value="Sm-like ribonucleoproteins"/>
    <property type="match status" value="1"/>
</dbReference>
<dbReference type="GO" id="GO:0031417">
    <property type="term" value="C:NatC complex"/>
    <property type="evidence" value="ECO:0007669"/>
    <property type="project" value="InterPro"/>
</dbReference>
<name>A0AAW1RYD0_9CHLO</name>
<dbReference type="InterPro" id="IPR034110">
    <property type="entry name" value="LSMD1_Sm"/>
</dbReference>
<dbReference type="Pfam" id="PF01423">
    <property type="entry name" value="LSM"/>
    <property type="match status" value="1"/>
</dbReference>
<dbReference type="CDD" id="cd06168">
    <property type="entry name" value="LSMD1"/>
    <property type="match status" value="1"/>
</dbReference>
<comment type="caution">
    <text evidence="2">The sequence shown here is derived from an EMBL/GenBank/DDBJ whole genome shotgun (WGS) entry which is preliminary data.</text>
</comment>
<dbReference type="InterPro" id="IPR010920">
    <property type="entry name" value="LSM_dom_sf"/>
</dbReference>
<sequence>MASPLDSTARSHLAEEAAQLLFKRLKVTVKDGRELIGDFQCMDNYGNIILANTVEEAVIERRGQASREERNMGLVLIPIEQRQSCHLQVKPMEDVAATKALLRLEGSPNAS</sequence>
<dbReference type="AlphaFoldDB" id="A0AAW1RYD0"/>
<dbReference type="InterPro" id="IPR001163">
    <property type="entry name" value="Sm_dom_euk/arc"/>
</dbReference>
<dbReference type="PANTHER" id="PTHR10701:SF5">
    <property type="entry name" value="N-ALPHA-ACETYLTRANSFERASE 38, NATC AUXILIARY SUBUNIT"/>
    <property type="match status" value="1"/>
</dbReference>
<dbReference type="InterPro" id="IPR050914">
    <property type="entry name" value="snRNP_SmB/NAA38-like"/>
</dbReference>
<evidence type="ECO:0000259" key="1">
    <source>
        <dbReference type="Pfam" id="PF01423"/>
    </source>
</evidence>
<organism evidence="2 3">
    <name type="scientific">Apatococcus fuscideae</name>
    <dbReference type="NCBI Taxonomy" id="2026836"/>
    <lineage>
        <taxon>Eukaryota</taxon>
        <taxon>Viridiplantae</taxon>
        <taxon>Chlorophyta</taxon>
        <taxon>core chlorophytes</taxon>
        <taxon>Trebouxiophyceae</taxon>
        <taxon>Chlorellales</taxon>
        <taxon>Chlorellaceae</taxon>
        <taxon>Apatococcus</taxon>
    </lineage>
</organism>
<proteinExistence type="predicted"/>
<protein>
    <recommendedName>
        <fullName evidence="1">Sm domain-containing protein</fullName>
    </recommendedName>
</protein>
<dbReference type="Gene3D" id="2.30.30.100">
    <property type="match status" value="1"/>
</dbReference>
<dbReference type="EMBL" id="JALJOV010001912">
    <property type="protein sequence ID" value="KAK9838398.1"/>
    <property type="molecule type" value="Genomic_DNA"/>
</dbReference>
<evidence type="ECO:0000313" key="2">
    <source>
        <dbReference type="EMBL" id="KAK9838398.1"/>
    </source>
</evidence>
<dbReference type="Proteomes" id="UP001485043">
    <property type="component" value="Unassembled WGS sequence"/>
</dbReference>
<dbReference type="PANTHER" id="PTHR10701">
    <property type="entry name" value="SMALL NUCLEAR RIBONUCLEOPROTEIN-ASSOCIATED PROTEIN B AND N"/>
    <property type="match status" value="1"/>
</dbReference>